<keyword evidence="3 5" id="KW-0687">Ribonucleoprotein</keyword>
<protein>
    <recommendedName>
        <fullName evidence="4 5">Large ribosomal subunit protein bL33</fullName>
    </recommendedName>
</protein>
<dbReference type="Pfam" id="PF00471">
    <property type="entry name" value="Ribosomal_L33"/>
    <property type="match status" value="1"/>
</dbReference>
<keyword evidence="2 5" id="KW-0689">Ribosomal protein</keyword>
<dbReference type="EMBL" id="JBHSHC010000123">
    <property type="protein sequence ID" value="MFC4769277.1"/>
    <property type="molecule type" value="Genomic_DNA"/>
</dbReference>
<dbReference type="GO" id="GO:0005840">
    <property type="term" value="C:ribosome"/>
    <property type="evidence" value="ECO:0007669"/>
    <property type="project" value="UniProtKB-KW"/>
</dbReference>
<comment type="similarity">
    <text evidence="1 5">Belongs to the bacterial ribosomal protein bL33 family.</text>
</comment>
<organism evidence="6 7">
    <name type="scientific">Effusibacillus consociatus</name>
    <dbReference type="NCBI Taxonomy" id="1117041"/>
    <lineage>
        <taxon>Bacteria</taxon>
        <taxon>Bacillati</taxon>
        <taxon>Bacillota</taxon>
        <taxon>Bacilli</taxon>
        <taxon>Bacillales</taxon>
        <taxon>Alicyclobacillaceae</taxon>
        <taxon>Effusibacillus</taxon>
    </lineage>
</organism>
<evidence type="ECO:0000313" key="6">
    <source>
        <dbReference type="EMBL" id="MFC4769277.1"/>
    </source>
</evidence>
<dbReference type="InterPro" id="IPR018264">
    <property type="entry name" value="Ribosomal_bL33_CS"/>
</dbReference>
<evidence type="ECO:0000256" key="4">
    <source>
        <dbReference type="ARBA" id="ARBA00035176"/>
    </source>
</evidence>
<dbReference type="Gene3D" id="2.20.28.120">
    <property type="entry name" value="Ribosomal protein L33"/>
    <property type="match status" value="1"/>
</dbReference>
<evidence type="ECO:0000256" key="5">
    <source>
        <dbReference type="HAMAP-Rule" id="MF_00294"/>
    </source>
</evidence>
<dbReference type="Proteomes" id="UP001596002">
    <property type="component" value="Unassembled WGS sequence"/>
</dbReference>
<dbReference type="NCBIfam" id="NF001764">
    <property type="entry name" value="PRK00504.1"/>
    <property type="match status" value="1"/>
</dbReference>
<dbReference type="SUPFAM" id="SSF57829">
    <property type="entry name" value="Zn-binding ribosomal proteins"/>
    <property type="match status" value="1"/>
</dbReference>
<dbReference type="NCBIfam" id="TIGR01023">
    <property type="entry name" value="rpmG_bact"/>
    <property type="match status" value="1"/>
</dbReference>
<gene>
    <name evidence="5 6" type="primary">rpmG</name>
    <name evidence="6" type="ORF">ACFO8Q_18265</name>
</gene>
<evidence type="ECO:0000256" key="3">
    <source>
        <dbReference type="ARBA" id="ARBA00023274"/>
    </source>
</evidence>
<evidence type="ECO:0000256" key="1">
    <source>
        <dbReference type="ARBA" id="ARBA00007596"/>
    </source>
</evidence>
<proteinExistence type="inferred from homology"/>
<dbReference type="HAMAP" id="MF_00294">
    <property type="entry name" value="Ribosomal_bL33"/>
    <property type="match status" value="1"/>
</dbReference>
<dbReference type="NCBIfam" id="NF001860">
    <property type="entry name" value="PRK00595.1"/>
    <property type="match status" value="1"/>
</dbReference>
<name>A0ABV9Q7Q3_9BACL</name>
<dbReference type="PANTHER" id="PTHR43168">
    <property type="entry name" value="50S RIBOSOMAL PROTEIN L33, CHLOROPLASTIC"/>
    <property type="match status" value="1"/>
</dbReference>
<dbReference type="InterPro" id="IPR011332">
    <property type="entry name" value="Ribosomal_zn-bd"/>
</dbReference>
<dbReference type="InterPro" id="IPR001705">
    <property type="entry name" value="Ribosomal_bL33"/>
</dbReference>
<keyword evidence="7" id="KW-1185">Reference proteome</keyword>
<accession>A0ABV9Q7Q3</accession>
<reference evidence="7" key="1">
    <citation type="journal article" date="2019" name="Int. J. Syst. Evol. Microbiol.">
        <title>The Global Catalogue of Microorganisms (GCM) 10K type strain sequencing project: providing services to taxonomists for standard genome sequencing and annotation.</title>
        <authorList>
            <consortium name="The Broad Institute Genomics Platform"/>
            <consortium name="The Broad Institute Genome Sequencing Center for Infectious Disease"/>
            <person name="Wu L."/>
            <person name="Ma J."/>
        </authorList>
    </citation>
    <scope>NUCLEOTIDE SEQUENCE [LARGE SCALE GENOMIC DNA]</scope>
    <source>
        <strain evidence="7">WYCCWR 12678</strain>
    </source>
</reference>
<dbReference type="InterPro" id="IPR038584">
    <property type="entry name" value="Ribosomal_bL33_sf"/>
</dbReference>
<dbReference type="PROSITE" id="PS00582">
    <property type="entry name" value="RIBOSOMAL_L33"/>
    <property type="match status" value="1"/>
</dbReference>
<dbReference type="RefSeq" id="WP_380027609.1">
    <property type="nucleotide sequence ID" value="NZ_JBHSHC010000123.1"/>
</dbReference>
<evidence type="ECO:0000313" key="7">
    <source>
        <dbReference type="Proteomes" id="UP001596002"/>
    </source>
</evidence>
<comment type="caution">
    <text evidence="6">The sequence shown here is derived from an EMBL/GenBank/DDBJ whole genome shotgun (WGS) entry which is preliminary data.</text>
</comment>
<sequence>MRVVVTLACTECGDRNYTTTKNKKKNPERLELRKYCPRLKKYTLHRETR</sequence>
<evidence type="ECO:0000256" key="2">
    <source>
        <dbReference type="ARBA" id="ARBA00022980"/>
    </source>
</evidence>
<dbReference type="PANTHER" id="PTHR43168:SF2">
    <property type="entry name" value="LARGE RIBOSOMAL SUBUNIT PROTEIN BL33C"/>
    <property type="match status" value="1"/>
</dbReference>